<dbReference type="Gene3D" id="3.30.470.10">
    <property type="match status" value="1"/>
</dbReference>
<dbReference type="PANTHER" id="PTHR11236">
    <property type="entry name" value="AMINOBENZOATE/ANTHRANILATE SYNTHASE"/>
    <property type="match status" value="1"/>
</dbReference>
<dbReference type="InterPro" id="IPR001544">
    <property type="entry name" value="Aminotrans_IV"/>
</dbReference>
<dbReference type="GO" id="GO:0016829">
    <property type="term" value="F:lyase activity"/>
    <property type="evidence" value="ECO:0007669"/>
    <property type="project" value="UniProtKB-KW"/>
</dbReference>
<evidence type="ECO:0000313" key="3">
    <source>
        <dbReference type="EMBL" id="TWJ32450.1"/>
    </source>
</evidence>
<dbReference type="InterPro" id="IPR005802">
    <property type="entry name" value="ADC_synth_comp_1"/>
</dbReference>
<dbReference type="PANTHER" id="PTHR11236:SF50">
    <property type="entry name" value="AMINODEOXYCHORISMATE SYNTHASE COMPONENT 1"/>
    <property type="match status" value="1"/>
</dbReference>
<name>A0A562WQ42_9BACT</name>
<dbReference type="GO" id="GO:0009396">
    <property type="term" value="P:folic acid-containing compound biosynthetic process"/>
    <property type="evidence" value="ECO:0007669"/>
    <property type="project" value="InterPro"/>
</dbReference>
<proteinExistence type="predicted"/>
<dbReference type="SUPFAM" id="SSF56752">
    <property type="entry name" value="D-aminoacid aminotransferase-like PLP-dependent enzymes"/>
    <property type="match status" value="1"/>
</dbReference>
<organism evidence="3 4">
    <name type="scientific">Geobacter argillaceus</name>
    <dbReference type="NCBI Taxonomy" id="345631"/>
    <lineage>
        <taxon>Bacteria</taxon>
        <taxon>Pseudomonadati</taxon>
        <taxon>Thermodesulfobacteriota</taxon>
        <taxon>Desulfuromonadia</taxon>
        <taxon>Geobacterales</taxon>
        <taxon>Geobacteraceae</taxon>
        <taxon>Geobacter</taxon>
    </lineage>
</organism>
<accession>A0A562WQ42</accession>
<gene>
    <name evidence="3" type="ORF">JN12_00890</name>
</gene>
<dbReference type="GO" id="GO:0000162">
    <property type="term" value="P:L-tryptophan biosynthetic process"/>
    <property type="evidence" value="ECO:0007669"/>
    <property type="project" value="TreeGrafter"/>
</dbReference>
<dbReference type="InterPro" id="IPR005801">
    <property type="entry name" value="ADC_synthase"/>
</dbReference>
<dbReference type="GO" id="GO:0046820">
    <property type="term" value="F:4-amino-4-deoxychorismate synthase activity"/>
    <property type="evidence" value="ECO:0007669"/>
    <property type="project" value="TreeGrafter"/>
</dbReference>
<dbReference type="InterPro" id="IPR043132">
    <property type="entry name" value="BCAT-like_C"/>
</dbReference>
<feature type="compositionally biased region" description="Basic and acidic residues" evidence="1">
    <location>
        <begin position="209"/>
        <end position="221"/>
    </location>
</feature>
<comment type="caution">
    <text evidence="3">The sequence shown here is derived from an EMBL/GenBank/DDBJ whole genome shotgun (WGS) entry which is preliminary data.</text>
</comment>
<dbReference type="PRINTS" id="PR00095">
    <property type="entry name" value="ANTSNTHASEI"/>
</dbReference>
<evidence type="ECO:0000256" key="1">
    <source>
        <dbReference type="SAM" id="MobiDB-lite"/>
    </source>
</evidence>
<dbReference type="InterPro" id="IPR036038">
    <property type="entry name" value="Aminotransferase-like"/>
</dbReference>
<sequence length="588" mass="63998">MPEPAPTVLLDAFGPGGFGRSWRFGGHTGTLETDDPDRVAGVLAAVEQAAARGEHAVGFVSYEAAHGLNRDLPELPTATGMPLAWFACYRERVPCTAGEGLPAATEETIPLTPSLDPEQYETAVERVRSLIAAGDCYQANYTFPLAGSFHGAPLGLYQRICQGQQAPFCALLDTGRFLLLSASPELFFALRDGVVATRPMKGTAPRGRWQAEDREAADRLRQSPKERAENLMIVDLLRNDLGIVAETGSVRVASLFDLESYPTVHQMTSTVTARLRQGVGLVELFRALFPCGSVTGAPKRRAMEIIRDLETTPRGPYCGAIGYVSPGGEALFSVAIRTLVLDRESNGLTLGVGSGITWDAAPAAEYRECLTKGDFLGQPASPFRLIETLRLEGGEYTLVKRHLARMKASAARFGFSFDDAATRQLLATHAGTVGGCRKVRLLLERDGGLEVSSEPLAVDDPAVALKVALAGERLPSTDLFRFHKTTRRDSFERARSAHPETGEVLFLNERGELTEGSYHNLVLKLGGRLVTPPLTSGLLPGTLREELLERGEIAEEILHPHHLEQAEELWLINSVRGWRRGLLVDKRE</sequence>
<keyword evidence="4" id="KW-1185">Reference proteome</keyword>
<dbReference type="Gene3D" id="3.20.10.10">
    <property type="entry name" value="D-amino Acid Aminotransferase, subunit A, domain 2"/>
    <property type="match status" value="1"/>
</dbReference>
<feature type="region of interest" description="Disordered" evidence="1">
    <location>
        <begin position="201"/>
        <end position="221"/>
    </location>
</feature>
<dbReference type="NCBIfam" id="TIGR00553">
    <property type="entry name" value="pabB"/>
    <property type="match status" value="1"/>
</dbReference>
<dbReference type="Gene3D" id="3.60.120.10">
    <property type="entry name" value="Anthranilate synthase"/>
    <property type="match status" value="1"/>
</dbReference>
<dbReference type="InterPro" id="IPR015890">
    <property type="entry name" value="Chorismate_C"/>
</dbReference>
<dbReference type="Pfam" id="PF01063">
    <property type="entry name" value="Aminotran_4"/>
    <property type="match status" value="1"/>
</dbReference>
<dbReference type="InterPro" id="IPR019999">
    <property type="entry name" value="Anth_synth_I-like"/>
</dbReference>
<dbReference type="Pfam" id="PF00425">
    <property type="entry name" value="Chorismate_bind"/>
    <property type="match status" value="1"/>
</dbReference>
<dbReference type="InterPro" id="IPR043131">
    <property type="entry name" value="BCAT-like_N"/>
</dbReference>
<dbReference type="SUPFAM" id="SSF56322">
    <property type="entry name" value="ADC synthase"/>
    <property type="match status" value="1"/>
</dbReference>
<dbReference type="OrthoDB" id="9803598at2"/>
<keyword evidence="3" id="KW-0456">Lyase</keyword>
<evidence type="ECO:0000259" key="2">
    <source>
        <dbReference type="Pfam" id="PF00425"/>
    </source>
</evidence>
<reference evidence="3 4" key="1">
    <citation type="submission" date="2019-07" db="EMBL/GenBank/DDBJ databases">
        <title>Genomic Encyclopedia of Archaeal and Bacterial Type Strains, Phase II (KMG-II): from individual species to whole genera.</title>
        <authorList>
            <person name="Goeker M."/>
        </authorList>
    </citation>
    <scope>NUCLEOTIDE SEQUENCE [LARGE SCALE GENOMIC DNA]</scope>
    <source>
        <strain evidence="3 4">ATCC BAA-1139</strain>
    </source>
</reference>
<dbReference type="RefSeq" id="WP_145018809.1">
    <property type="nucleotide sequence ID" value="NZ_VLLN01000004.1"/>
</dbReference>
<dbReference type="EMBL" id="VLLN01000004">
    <property type="protein sequence ID" value="TWJ32450.1"/>
    <property type="molecule type" value="Genomic_DNA"/>
</dbReference>
<protein>
    <submittedName>
        <fullName evidence="3">Para-aminobenzoate synthetase/4-amino-4-deoxychorismate lyase</fullName>
    </submittedName>
</protein>
<feature type="domain" description="Chorismate-utilising enzyme C-terminal" evidence="2">
    <location>
        <begin position="117"/>
        <end position="372"/>
    </location>
</feature>
<dbReference type="AlphaFoldDB" id="A0A562WQ42"/>
<dbReference type="Proteomes" id="UP000319449">
    <property type="component" value="Unassembled WGS sequence"/>
</dbReference>
<evidence type="ECO:0000313" key="4">
    <source>
        <dbReference type="Proteomes" id="UP000319449"/>
    </source>
</evidence>